<dbReference type="EMBL" id="UESZ01000001">
    <property type="protein sequence ID" value="SSA34034.1"/>
    <property type="molecule type" value="Genomic_DNA"/>
</dbReference>
<dbReference type="Pfam" id="PF00933">
    <property type="entry name" value="Glyco_hydro_3"/>
    <property type="match status" value="1"/>
</dbReference>
<keyword evidence="3" id="KW-0326">Glycosidase</keyword>
<dbReference type="InterPro" id="IPR036962">
    <property type="entry name" value="Glyco_hydro_3_N_sf"/>
</dbReference>
<evidence type="ECO:0000313" key="6">
    <source>
        <dbReference type="EMBL" id="SSA34034.1"/>
    </source>
</evidence>
<evidence type="ECO:0000259" key="5">
    <source>
        <dbReference type="Pfam" id="PF00933"/>
    </source>
</evidence>
<feature type="chain" id="PRO_5016067840" evidence="4">
    <location>
        <begin position="27"/>
        <end position="375"/>
    </location>
</feature>
<dbReference type="RefSeq" id="WP_109684652.1">
    <property type="nucleotide sequence ID" value="NZ_QGDN01000001.1"/>
</dbReference>
<evidence type="ECO:0000256" key="2">
    <source>
        <dbReference type="ARBA" id="ARBA00022801"/>
    </source>
</evidence>
<dbReference type="PANTHER" id="PTHR30480">
    <property type="entry name" value="BETA-HEXOSAMINIDASE-RELATED"/>
    <property type="match status" value="1"/>
</dbReference>
<evidence type="ECO:0000256" key="1">
    <source>
        <dbReference type="ARBA" id="ARBA00005336"/>
    </source>
</evidence>
<organism evidence="6 7">
    <name type="scientific">Branchiibius hedensis</name>
    <dbReference type="NCBI Taxonomy" id="672460"/>
    <lineage>
        <taxon>Bacteria</taxon>
        <taxon>Bacillati</taxon>
        <taxon>Actinomycetota</taxon>
        <taxon>Actinomycetes</taxon>
        <taxon>Micrococcales</taxon>
        <taxon>Dermacoccaceae</taxon>
        <taxon>Branchiibius</taxon>
    </lineage>
</organism>
<gene>
    <name evidence="6" type="ORF">SAMN04489750_1334</name>
</gene>
<dbReference type="PANTHER" id="PTHR30480:SF16">
    <property type="entry name" value="GLYCOSIDE HYDROLASE FAMILY 3 DOMAIN PROTEIN"/>
    <property type="match status" value="1"/>
</dbReference>
<keyword evidence="7" id="KW-1185">Reference proteome</keyword>
<comment type="similarity">
    <text evidence="1">Belongs to the glycosyl hydrolase 3 family.</text>
</comment>
<dbReference type="InterPro" id="IPR050226">
    <property type="entry name" value="NagZ_Beta-hexosaminidase"/>
</dbReference>
<feature type="signal peptide" evidence="4">
    <location>
        <begin position="1"/>
        <end position="26"/>
    </location>
</feature>
<dbReference type="GO" id="GO:0009254">
    <property type="term" value="P:peptidoglycan turnover"/>
    <property type="evidence" value="ECO:0007669"/>
    <property type="project" value="TreeGrafter"/>
</dbReference>
<dbReference type="Proteomes" id="UP000250028">
    <property type="component" value="Unassembled WGS sequence"/>
</dbReference>
<dbReference type="SUPFAM" id="SSF51445">
    <property type="entry name" value="(Trans)glycosidases"/>
    <property type="match status" value="1"/>
</dbReference>
<keyword evidence="4" id="KW-0732">Signal</keyword>
<accession>A0A2Y8ZQB6</accession>
<feature type="domain" description="Glycoside hydrolase family 3 N-terminal" evidence="5">
    <location>
        <begin position="39"/>
        <end position="352"/>
    </location>
</feature>
<dbReference type="InterPro" id="IPR017853">
    <property type="entry name" value="GH"/>
</dbReference>
<proteinExistence type="inferred from homology"/>
<reference evidence="7" key="1">
    <citation type="submission" date="2016-10" db="EMBL/GenBank/DDBJ databases">
        <authorList>
            <person name="Varghese N."/>
            <person name="Submissions S."/>
        </authorList>
    </citation>
    <scope>NUCLEOTIDE SEQUENCE [LARGE SCALE GENOMIC DNA]</scope>
    <source>
        <strain evidence="7">DSM 22951</strain>
    </source>
</reference>
<name>A0A2Y8ZQB6_9MICO</name>
<dbReference type="Gene3D" id="3.20.20.300">
    <property type="entry name" value="Glycoside hydrolase, family 3, N-terminal domain"/>
    <property type="match status" value="1"/>
</dbReference>
<protein>
    <submittedName>
        <fullName evidence="6">Beta-N-acetylhexosaminidase</fullName>
    </submittedName>
</protein>
<evidence type="ECO:0000256" key="3">
    <source>
        <dbReference type="ARBA" id="ARBA00023295"/>
    </source>
</evidence>
<dbReference type="GO" id="GO:0004553">
    <property type="term" value="F:hydrolase activity, hydrolyzing O-glycosyl compounds"/>
    <property type="evidence" value="ECO:0007669"/>
    <property type="project" value="InterPro"/>
</dbReference>
<evidence type="ECO:0000313" key="7">
    <source>
        <dbReference type="Proteomes" id="UP000250028"/>
    </source>
</evidence>
<keyword evidence="2" id="KW-0378">Hydrolase</keyword>
<dbReference type="AlphaFoldDB" id="A0A2Y8ZQB6"/>
<dbReference type="GO" id="GO:0005975">
    <property type="term" value="P:carbohydrate metabolic process"/>
    <property type="evidence" value="ECO:0007669"/>
    <property type="project" value="InterPro"/>
</dbReference>
<dbReference type="InterPro" id="IPR001764">
    <property type="entry name" value="Glyco_hydro_3_N"/>
</dbReference>
<sequence>MRLLIAAMGTLTMTAPTIALPATAHAAGCSAATVVSRLTLAQQVGQLFMVGNRVGSVSATTRRQVATYHVSNVMLTGRSHAALGSVAGVNRSLQALTGTSTAGVRLFIATDQEGGYVQVLQGSGFDRMPPALAQGGWSAATIQARAARWGSQLRAAGVNMNLAPVADTVPVGRWNPPIGSFQREFGHTSATTTKGAVAFTKGQLQSGVAVSVKHFPGLGLVSANTDTTANVVDANITVRSPYVRSFVAAIRAGAPFVMMSSARYSRIDNSNPAVFSSRIIGWLRGQLRFAGPIITDDVSAARAPSIYPPGVRASKAIAAGDTMLLVSAAPSTLPAMWQAVYRRATTNAAFRATVRAAALTNLTAKQSRGLLGCRL</sequence>
<dbReference type="OrthoDB" id="9805821at2"/>
<evidence type="ECO:0000256" key="4">
    <source>
        <dbReference type="SAM" id="SignalP"/>
    </source>
</evidence>